<organism evidence="2 3">
    <name type="scientific">Microbacterium murale</name>
    <dbReference type="NCBI Taxonomy" id="1081040"/>
    <lineage>
        <taxon>Bacteria</taxon>
        <taxon>Bacillati</taxon>
        <taxon>Actinomycetota</taxon>
        <taxon>Actinomycetes</taxon>
        <taxon>Micrococcales</taxon>
        <taxon>Microbacteriaceae</taxon>
        <taxon>Microbacterium</taxon>
    </lineage>
</organism>
<dbReference type="Proteomes" id="UP000629365">
    <property type="component" value="Unassembled WGS sequence"/>
</dbReference>
<evidence type="ECO:0008006" key="4">
    <source>
        <dbReference type="Google" id="ProtNLM"/>
    </source>
</evidence>
<gene>
    <name evidence="2" type="ORF">GCM10007269_02730</name>
</gene>
<dbReference type="EMBL" id="BMCM01000001">
    <property type="protein sequence ID" value="GGD62966.1"/>
    <property type="molecule type" value="Genomic_DNA"/>
</dbReference>
<dbReference type="RefSeq" id="WP_188434740.1">
    <property type="nucleotide sequence ID" value="NZ_BMCM01000001.1"/>
</dbReference>
<name>A0ABQ1R9E8_9MICO</name>
<sequence length="119" mass="12235">MNIDRNLRSRILMTLPIAAVALSLAACAGGPGGGSGGSDRPSADELSTGITKILEDSGQSDLLTADQVDCIAGEFLDSEVSDQDLKNMAGGEDLQTSEEAKQLVTTTMQEAVTTCAATE</sequence>
<feature type="chain" id="PRO_5045280324" description="Lipoprotein" evidence="1">
    <location>
        <begin position="29"/>
        <end position="119"/>
    </location>
</feature>
<reference evidence="3" key="1">
    <citation type="journal article" date="2019" name="Int. J. Syst. Evol. Microbiol.">
        <title>The Global Catalogue of Microorganisms (GCM) 10K type strain sequencing project: providing services to taxonomists for standard genome sequencing and annotation.</title>
        <authorList>
            <consortium name="The Broad Institute Genomics Platform"/>
            <consortium name="The Broad Institute Genome Sequencing Center for Infectious Disease"/>
            <person name="Wu L."/>
            <person name="Ma J."/>
        </authorList>
    </citation>
    <scope>NUCLEOTIDE SEQUENCE [LARGE SCALE GENOMIC DNA]</scope>
    <source>
        <strain evidence="3">CCM 7640</strain>
    </source>
</reference>
<proteinExistence type="predicted"/>
<keyword evidence="3" id="KW-1185">Reference proteome</keyword>
<evidence type="ECO:0000313" key="3">
    <source>
        <dbReference type="Proteomes" id="UP000629365"/>
    </source>
</evidence>
<feature type="signal peptide" evidence="1">
    <location>
        <begin position="1"/>
        <end position="28"/>
    </location>
</feature>
<accession>A0ABQ1R9E8</accession>
<evidence type="ECO:0000256" key="1">
    <source>
        <dbReference type="SAM" id="SignalP"/>
    </source>
</evidence>
<comment type="caution">
    <text evidence="2">The sequence shown here is derived from an EMBL/GenBank/DDBJ whole genome shotgun (WGS) entry which is preliminary data.</text>
</comment>
<evidence type="ECO:0000313" key="2">
    <source>
        <dbReference type="EMBL" id="GGD62966.1"/>
    </source>
</evidence>
<dbReference type="PROSITE" id="PS51257">
    <property type="entry name" value="PROKAR_LIPOPROTEIN"/>
    <property type="match status" value="1"/>
</dbReference>
<keyword evidence="1" id="KW-0732">Signal</keyword>
<protein>
    <recommendedName>
        <fullName evidence="4">Lipoprotein</fullName>
    </recommendedName>
</protein>